<name>A0A4V3WU06_9MICO</name>
<organism evidence="3 4">
    <name type="scientific">Naasia lichenicola</name>
    <dbReference type="NCBI Taxonomy" id="2565933"/>
    <lineage>
        <taxon>Bacteria</taxon>
        <taxon>Bacillati</taxon>
        <taxon>Actinomycetota</taxon>
        <taxon>Actinomycetes</taxon>
        <taxon>Micrococcales</taxon>
        <taxon>Microbacteriaceae</taxon>
        <taxon>Naasia</taxon>
    </lineage>
</organism>
<dbReference type="PANTHER" id="PTHR24094:SF15">
    <property type="entry name" value="AMP-DEPENDENT SYNTHETASE_LIGASE DOMAIN-CONTAINING PROTEIN-RELATED"/>
    <property type="match status" value="1"/>
</dbReference>
<reference evidence="3 4" key="1">
    <citation type="submission" date="2019-04" db="EMBL/GenBank/DDBJ databases">
        <authorList>
            <person name="Jiang L."/>
        </authorList>
    </citation>
    <scope>NUCLEOTIDE SEQUENCE [LARGE SCALE GENOMIC DNA]</scope>
    <source>
        <strain evidence="3 4">YIM 131853</strain>
    </source>
</reference>
<keyword evidence="4" id="KW-1185">Reference proteome</keyword>
<dbReference type="EMBL" id="SSSM01000001">
    <property type="protein sequence ID" value="THG33597.1"/>
    <property type="molecule type" value="Genomic_DNA"/>
</dbReference>
<proteinExistence type="predicted"/>
<dbReference type="Proteomes" id="UP000309133">
    <property type="component" value="Unassembled WGS sequence"/>
</dbReference>
<dbReference type="OrthoDB" id="5196645at2"/>
<evidence type="ECO:0000256" key="1">
    <source>
        <dbReference type="SAM" id="MobiDB-lite"/>
    </source>
</evidence>
<feature type="compositionally biased region" description="Low complexity" evidence="1">
    <location>
        <begin position="1"/>
        <end position="33"/>
    </location>
</feature>
<dbReference type="GO" id="GO:0004519">
    <property type="term" value="F:endonuclease activity"/>
    <property type="evidence" value="ECO:0007669"/>
    <property type="project" value="UniProtKB-KW"/>
</dbReference>
<sequence length="240" mass="24478">MLNGAPALPGAAADRPAASSSDSTAASSTDSAAQNAPAGTASSTATDPAAGAPALDTPLLAQIAALPVAATASVAGYERAQFGDGWKDPDRNGCDARNDILARDLTAVTFKAGTRDCVVATGELKDPYTATTIDFVRGNGTSEAVQIDHIVPLSWAWQHGAAGWTPDQRLAFANDPLNLLAVDGPTNASKSDSGPADWLPPDAAYRCAYADRFADVLTTYAMGIDDADRAALVAVAQTCV</sequence>
<dbReference type="Pfam" id="PF07510">
    <property type="entry name" value="GmrSD_C"/>
    <property type="match status" value="1"/>
</dbReference>
<protein>
    <submittedName>
        <fullName evidence="3">HNH endonuclease</fullName>
    </submittedName>
</protein>
<comment type="caution">
    <text evidence="3">The sequence shown here is derived from an EMBL/GenBank/DDBJ whole genome shotgun (WGS) entry which is preliminary data.</text>
</comment>
<dbReference type="AlphaFoldDB" id="A0A4V3WU06"/>
<evidence type="ECO:0000313" key="4">
    <source>
        <dbReference type="Proteomes" id="UP000309133"/>
    </source>
</evidence>
<dbReference type="InterPro" id="IPR011089">
    <property type="entry name" value="GmrSD_C"/>
</dbReference>
<feature type="domain" description="GmrSD restriction endonucleases C-terminal" evidence="2">
    <location>
        <begin position="96"/>
        <end position="222"/>
    </location>
</feature>
<feature type="region of interest" description="Disordered" evidence="1">
    <location>
        <begin position="1"/>
        <end position="50"/>
    </location>
</feature>
<keyword evidence="3" id="KW-0540">Nuclease</keyword>
<accession>A0A4V3WU06</accession>
<dbReference type="PANTHER" id="PTHR24094">
    <property type="entry name" value="SECRETED PROTEIN"/>
    <property type="match status" value="1"/>
</dbReference>
<gene>
    <name evidence="3" type="ORF">E6C64_02090</name>
</gene>
<evidence type="ECO:0000313" key="3">
    <source>
        <dbReference type="EMBL" id="THG33597.1"/>
    </source>
</evidence>
<keyword evidence="3" id="KW-0378">Hydrolase</keyword>
<evidence type="ECO:0000259" key="2">
    <source>
        <dbReference type="Pfam" id="PF07510"/>
    </source>
</evidence>
<keyword evidence="3" id="KW-0255">Endonuclease</keyword>